<dbReference type="Proteomes" id="UP000295344">
    <property type="component" value="Unassembled WGS sequence"/>
</dbReference>
<keyword evidence="4" id="KW-1185">Reference proteome</keyword>
<dbReference type="GO" id="GO:0016491">
    <property type="term" value="F:oxidoreductase activity"/>
    <property type="evidence" value="ECO:0007669"/>
    <property type="project" value="InterPro"/>
</dbReference>
<dbReference type="InterPro" id="IPR020843">
    <property type="entry name" value="ER"/>
</dbReference>
<organism evidence="3 4">
    <name type="scientific">Amnibacterium kyonggiense</name>
    <dbReference type="NCBI Taxonomy" id="595671"/>
    <lineage>
        <taxon>Bacteria</taxon>
        <taxon>Bacillati</taxon>
        <taxon>Actinomycetota</taxon>
        <taxon>Actinomycetes</taxon>
        <taxon>Micrococcales</taxon>
        <taxon>Microbacteriaceae</taxon>
        <taxon>Amnibacterium</taxon>
    </lineage>
</organism>
<accession>A0A4V3EB01</accession>
<comment type="caution">
    <text evidence="3">The sequence shown here is derived from an EMBL/GenBank/DDBJ whole genome shotgun (WGS) entry which is preliminary data.</text>
</comment>
<dbReference type="Gene3D" id="3.90.180.10">
    <property type="entry name" value="Medium-chain alcohol dehydrogenases, catalytic domain"/>
    <property type="match status" value="1"/>
</dbReference>
<evidence type="ECO:0000313" key="4">
    <source>
        <dbReference type="Proteomes" id="UP000295344"/>
    </source>
</evidence>
<dbReference type="SUPFAM" id="SSF51735">
    <property type="entry name" value="NAD(P)-binding Rossmann-fold domains"/>
    <property type="match status" value="1"/>
</dbReference>
<dbReference type="Pfam" id="PF13602">
    <property type="entry name" value="ADH_zinc_N_2"/>
    <property type="match status" value="1"/>
</dbReference>
<dbReference type="SMART" id="SM00829">
    <property type="entry name" value="PKS_ER"/>
    <property type="match status" value="1"/>
</dbReference>
<protein>
    <submittedName>
        <fullName evidence="3">NADPH:quinone reductase-like Zn-dependent oxidoreductase</fullName>
    </submittedName>
</protein>
<proteinExistence type="predicted"/>
<evidence type="ECO:0000313" key="3">
    <source>
        <dbReference type="EMBL" id="TDS77294.1"/>
    </source>
</evidence>
<dbReference type="AlphaFoldDB" id="A0A4V3EB01"/>
<gene>
    <name evidence="3" type="ORF">CLV52_2237</name>
</gene>
<dbReference type="SUPFAM" id="SSF50129">
    <property type="entry name" value="GroES-like"/>
    <property type="match status" value="1"/>
</dbReference>
<dbReference type="OrthoDB" id="9790818at2"/>
<dbReference type="InterPro" id="IPR036291">
    <property type="entry name" value="NAD(P)-bd_dom_sf"/>
</dbReference>
<feature type="domain" description="Enoyl reductase (ER)" evidence="2">
    <location>
        <begin position="10"/>
        <end position="297"/>
    </location>
</feature>
<dbReference type="PANTHER" id="PTHR44154">
    <property type="entry name" value="QUINONE OXIDOREDUCTASE"/>
    <property type="match status" value="1"/>
</dbReference>
<dbReference type="Pfam" id="PF08240">
    <property type="entry name" value="ADH_N"/>
    <property type="match status" value="1"/>
</dbReference>
<reference evidence="3 4" key="1">
    <citation type="submission" date="2019-03" db="EMBL/GenBank/DDBJ databases">
        <title>Genomic Encyclopedia of Archaeal and Bacterial Type Strains, Phase II (KMG-II): from individual species to whole genera.</title>
        <authorList>
            <person name="Goeker M."/>
        </authorList>
    </citation>
    <scope>NUCLEOTIDE SEQUENCE [LARGE SCALE GENOMIC DNA]</scope>
    <source>
        <strain evidence="3 4">DSM 24782</strain>
    </source>
</reference>
<keyword evidence="1" id="KW-0521">NADP</keyword>
<sequence>MRAVVYEQYGGPEVLEITEVDEPHARPGTVRIAVHAGGVNAADWKIRSGAFSGGKPLAAPAIVGLDAAGVVDEVGEGVTGVEVGDRVFGSGRGTFAEHAVLTDWAPLPRHVSFAEGAATPVPMDTAVRVLEAVHASAGDTLVISGAAGGVGTVLIQLARADGLIVIGTASAANLEYVEALGALATTYDEGWVERVRELAVAEVNVAADLAGAGVLPQLIELTGDPSRVVTIADGRAAELGVRFTSGGGDKSAALQQASRLLDSGDLRVIVEQTFPLAQTPEAQRLSELGHVRGRAVVEIDR</sequence>
<evidence type="ECO:0000259" key="2">
    <source>
        <dbReference type="SMART" id="SM00829"/>
    </source>
</evidence>
<dbReference type="Gene3D" id="3.40.50.720">
    <property type="entry name" value="NAD(P)-binding Rossmann-like Domain"/>
    <property type="match status" value="1"/>
</dbReference>
<dbReference type="PANTHER" id="PTHR44154:SF1">
    <property type="entry name" value="QUINONE OXIDOREDUCTASE"/>
    <property type="match status" value="1"/>
</dbReference>
<name>A0A4V3EB01_9MICO</name>
<dbReference type="InterPro" id="IPR011032">
    <property type="entry name" value="GroES-like_sf"/>
</dbReference>
<dbReference type="RefSeq" id="WP_133766381.1">
    <property type="nucleotide sequence ID" value="NZ_BAAARP010000002.1"/>
</dbReference>
<dbReference type="CDD" id="cd05289">
    <property type="entry name" value="MDR_like_2"/>
    <property type="match status" value="1"/>
</dbReference>
<dbReference type="EMBL" id="SOAM01000002">
    <property type="protein sequence ID" value="TDS77294.1"/>
    <property type="molecule type" value="Genomic_DNA"/>
</dbReference>
<evidence type="ECO:0000256" key="1">
    <source>
        <dbReference type="ARBA" id="ARBA00022857"/>
    </source>
</evidence>
<dbReference type="InterPro" id="IPR051603">
    <property type="entry name" value="Zinc-ADH_QOR/CCCR"/>
</dbReference>
<dbReference type="InterPro" id="IPR013154">
    <property type="entry name" value="ADH-like_N"/>
</dbReference>